<evidence type="ECO:0000313" key="2">
    <source>
        <dbReference type="EMBL" id="CAH0526865.1"/>
    </source>
</evidence>
<proteinExistence type="predicted"/>
<evidence type="ECO:0008006" key="4">
    <source>
        <dbReference type="Google" id="ProtNLM"/>
    </source>
</evidence>
<keyword evidence="3" id="KW-1185">Reference proteome</keyword>
<evidence type="ECO:0000256" key="1">
    <source>
        <dbReference type="SAM" id="Phobius"/>
    </source>
</evidence>
<keyword evidence="1" id="KW-0472">Membrane</keyword>
<feature type="transmembrane region" description="Helical" evidence="1">
    <location>
        <begin position="30"/>
        <end position="48"/>
    </location>
</feature>
<protein>
    <recommendedName>
        <fullName evidence="4">MSHA biogenesis protein MshP</fullName>
    </recommendedName>
</protein>
<reference evidence="2" key="1">
    <citation type="submission" date="2021-12" db="EMBL/GenBank/DDBJ databases">
        <authorList>
            <person name="Rodrigo-Torres L."/>
            <person name="Arahal R. D."/>
            <person name="Lucena T."/>
        </authorList>
    </citation>
    <scope>NUCLEOTIDE SEQUENCE</scope>
    <source>
        <strain evidence="2">CECT 8226</strain>
    </source>
</reference>
<name>A0ABM8ZKX8_9VIBR</name>
<organism evidence="2 3">
    <name type="scientific">Vibrio hippocampi</name>
    <dbReference type="NCBI Taxonomy" id="654686"/>
    <lineage>
        <taxon>Bacteria</taxon>
        <taxon>Pseudomonadati</taxon>
        <taxon>Pseudomonadota</taxon>
        <taxon>Gammaproteobacteria</taxon>
        <taxon>Vibrionales</taxon>
        <taxon>Vibrionaceae</taxon>
        <taxon>Vibrio</taxon>
    </lineage>
</organism>
<gene>
    <name evidence="2" type="ORF">VHP8226_02241</name>
</gene>
<dbReference type="Proteomes" id="UP000838160">
    <property type="component" value="Unassembled WGS sequence"/>
</dbReference>
<evidence type="ECO:0000313" key="3">
    <source>
        <dbReference type="Proteomes" id="UP000838160"/>
    </source>
</evidence>
<sequence>MSHKLFRQQNCFGQKNCFGQQNHFRQRGNALIISIFILVVIGMMASGLTRIRWSNHDSHVRTLNGTQAWLYAQSASEEMLTKLYPLGSQSIDSDQCVASFTSSFSDSRCPIISSSCETLAELEGVKYYKVSSRAQCGQGLFLVERQHELWLKGE</sequence>
<keyword evidence="1" id="KW-1133">Transmembrane helix</keyword>
<dbReference type="RefSeq" id="WP_237485099.1">
    <property type="nucleotide sequence ID" value="NZ_CAKLCM010000002.1"/>
</dbReference>
<comment type="caution">
    <text evidence="2">The sequence shown here is derived from an EMBL/GenBank/DDBJ whole genome shotgun (WGS) entry which is preliminary data.</text>
</comment>
<accession>A0ABM8ZKX8</accession>
<keyword evidence="1" id="KW-0812">Transmembrane</keyword>
<dbReference type="EMBL" id="CAKLCM010000002">
    <property type="protein sequence ID" value="CAH0526865.1"/>
    <property type="molecule type" value="Genomic_DNA"/>
</dbReference>